<comment type="caution">
    <text evidence="2">The sequence shown here is derived from an EMBL/GenBank/DDBJ whole genome shotgun (WGS) entry which is preliminary data.</text>
</comment>
<evidence type="ECO:0000313" key="3">
    <source>
        <dbReference type="Proteomes" id="UP001266305"/>
    </source>
</evidence>
<feature type="non-terminal residue" evidence="2">
    <location>
        <position position="146"/>
    </location>
</feature>
<reference evidence="2 3" key="1">
    <citation type="submission" date="2023-05" db="EMBL/GenBank/DDBJ databases">
        <title>B98-5 Cell Line De Novo Hybrid Assembly: An Optical Mapping Approach.</title>
        <authorList>
            <person name="Kananen K."/>
            <person name="Auerbach J.A."/>
            <person name="Kautto E."/>
            <person name="Blachly J.S."/>
        </authorList>
    </citation>
    <scope>NUCLEOTIDE SEQUENCE [LARGE SCALE GENOMIC DNA]</scope>
    <source>
        <strain evidence="2">B95-8</strain>
        <tissue evidence="2">Cell line</tissue>
    </source>
</reference>
<name>A0ABQ9V7D3_SAGOE</name>
<feature type="region of interest" description="Disordered" evidence="1">
    <location>
        <begin position="1"/>
        <end position="24"/>
    </location>
</feature>
<evidence type="ECO:0000313" key="2">
    <source>
        <dbReference type="EMBL" id="KAK2104859.1"/>
    </source>
</evidence>
<dbReference type="Proteomes" id="UP001266305">
    <property type="component" value="Unassembled WGS sequence"/>
</dbReference>
<protein>
    <submittedName>
        <fullName evidence="2">Uncharacterized protein</fullName>
    </submittedName>
</protein>
<sequence length="146" mass="15994">MHRAGPWPRMSPWGGNASTSPRCEDRHQPEFIRAALGSPFSGEWRRQTLNFIFEVKKLPFTKVASQVPLLRVHQSSNWTHPAIDSGDDVIKARIGPILVDSGDDVIKARIGPAVDSGDDVIKARIGPILVDSGDDVIKTRIGPILP</sequence>
<organism evidence="2 3">
    <name type="scientific">Saguinus oedipus</name>
    <name type="common">Cotton-top tamarin</name>
    <name type="synonym">Oedipomidas oedipus</name>
    <dbReference type="NCBI Taxonomy" id="9490"/>
    <lineage>
        <taxon>Eukaryota</taxon>
        <taxon>Metazoa</taxon>
        <taxon>Chordata</taxon>
        <taxon>Craniata</taxon>
        <taxon>Vertebrata</taxon>
        <taxon>Euteleostomi</taxon>
        <taxon>Mammalia</taxon>
        <taxon>Eutheria</taxon>
        <taxon>Euarchontoglires</taxon>
        <taxon>Primates</taxon>
        <taxon>Haplorrhini</taxon>
        <taxon>Platyrrhini</taxon>
        <taxon>Cebidae</taxon>
        <taxon>Callitrichinae</taxon>
        <taxon>Saguinus</taxon>
    </lineage>
</organism>
<keyword evidence="3" id="KW-1185">Reference proteome</keyword>
<gene>
    <name evidence="2" type="ORF">P7K49_018715</name>
</gene>
<evidence type="ECO:0000256" key="1">
    <source>
        <dbReference type="SAM" id="MobiDB-lite"/>
    </source>
</evidence>
<proteinExistence type="predicted"/>
<dbReference type="EMBL" id="JASSZA010000008">
    <property type="protein sequence ID" value="KAK2104859.1"/>
    <property type="molecule type" value="Genomic_DNA"/>
</dbReference>
<accession>A0ABQ9V7D3</accession>